<dbReference type="HOGENOM" id="CLU_010686_18_16_9"/>
<dbReference type="PROSITE" id="PS51737">
    <property type="entry name" value="RECOMBINASE_DNA_BIND"/>
    <property type="match status" value="1"/>
</dbReference>
<organism evidence="3 4">
    <name type="scientific">Cellulosilyticum lentocellum (strain ATCC 49066 / DSM 5427 / NCIMB 11756 / RHM5)</name>
    <name type="common">Clostridium lentocellum</name>
    <dbReference type="NCBI Taxonomy" id="642492"/>
    <lineage>
        <taxon>Bacteria</taxon>
        <taxon>Bacillati</taxon>
        <taxon>Bacillota</taxon>
        <taxon>Clostridia</taxon>
        <taxon>Lachnospirales</taxon>
        <taxon>Cellulosilyticaceae</taxon>
        <taxon>Cellulosilyticum</taxon>
    </lineage>
</organism>
<dbReference type="GO" id="GO:0003677">
    <property type="term" value="F:DNA binding"/>
    <property type="evidence" value="ECO:0007669"/>
    <property type="project" value="InterPro"/>
</dbReference>
<reference evidence="3 4" key="1">
    <citation type="journal article" date="2011" name="J. Bacteriol.">
        <title>Complete genome sequence of the cellulose-degrading bacterium Cellulosilyticum lentocellum.</title>
        <authorList>
            <consortium name="US DOE Joint Genome Institute"/>
            <person name="Miller D.A."/>
            <person name="Suen G."/>
            <person name="Bruce D."/>
            <person name="Copeland A."/>
            <person name="Cheng J.F."/>
            <person name="Detter C."/>
            <person name="Goodwin L.A."/>
            <person name="Han C.S."/>
            <person name="Hauser L.J."/>
            <person name="Land M.L."/>
            <person name="Lapidus A."/>
            <person name="Lucas S."/>
            <person name="Meincke L."/>
            <person name="Pitluck S."/>
            <person name="Tapia R."/>
            <person name="Teshima H."/>
            <person name="Woyke T."/>
            <person name="Fox B.G."/>
            <person name="Angert E.R."/>
            <person name="Currie C.R."/>
        </authorList>
    </citation>
    <scope>NUCLEOTIDE SEQUENCE [LARGE SCALE GENOMIC DNA]</scope>
    <source>
        <strain evidence="4">ATCC 49066 / DSM 5427 / NCIMB 11756 / RHM5</strain>
    </source>
</reference>
<dbReference type="PROSITE" id="PS51736">
    <property type="entry name" value="RECOMBINASES_3"/>
    <property type="match status" value="1"/>
</dbReference>
<dbReference type="CDD" id="cd00338">
    <property type="entry name" value="Ser_Recombinase"/>
    <property type="match status" value="1"/>
</dbReference>
<dbReference type="Pfam" id="PF00239">
    <property type="entry name" value="Resolvase"/>
    <property type="match status" value="1"/>
</dbReference>
<dbReference type="Gene3D" id="3.90.1750.20">
    <property type="entry name" value="Putative Large Serine Recombinase, Chain B, Domain 2"/>
    <property type="match status" value="1"/>
</dbReference>
<dbReference type="STRING" id="642492.Clole_2803"/>
<dbReference type="Pfam" id="PF07508">
    <property type="entry name" value="Recombinase"/>
    <property type="match status" value="1"/>
</dbReference>
<keyword evidence="4" id="KW-1185">Reference proteome</keyword>
<dbReference type="InterPro" id="IPR011109">
    <property type="entry name" value="DNA_bind_recombinase_dom"/>
</dbReference>
<dbReference type="InterPro" id="IPR050639">
    <property type="entry name" value="SSR_resolvase"/>
</dbReference>
<gene>
    <name evidence="3" type="ordered locus">Clole_2803</name>
</gene>
<sequence>MQYCIYLRKSRADIEAEAHGEGETLARHEHALIELAQRQNLNVTQIYREIVSGETISTRPVIQHLLKEVECGIWDGVLVMEVERLARGDTSDQGTISKTFKYSETKIITPSKTYDPLNEFDEEYFEFGLFMSRREYKTINRRLQAGRLASIKEGKYVGNTAPFGYTRYKLENQKGYSLKPNSDSDTVKLIFDLFTHGKKNADGTFTRLGVSLIVRYLNDLHIKPQKNSDWTPSSVRGILENPVYIGKIVWNRRKTVKKMVDGERKISRPRSNPDIYDGLHEPIIDNETWELTKKLLVQNKMAPVPSKKVIANPLSGLIKCGKCGRTMIRRPYGAKYPDTLMCPSTACTTVSTQLSVVEKRVLIALEKWVNDFKLEWESKVKGENNNLQIKEKRKAVTKLESELNALNTQMNSLYTFLERGIYTTEVFLERSRVINESINSVKNAYELLKSELEQDLQANEHTHNLIPNIENVISLYRVAETPAEKNALLKSILSKVVYTKETSGRWHSSPEDFELHVFPKID</sequence>
<dbReference type="Proteomes" id="UP000008467">
    <property type="component" value="Chromosome"/>
</dbReference>
<dbReference type="AlphaFoldDB" id="F2JKW1"/>
<dbReference type="PANTHER" id="PTHR30461:SF23">
    <property type="entry name" value="DNA RECOMBINASE-RELATED"/>
    <property type="match status" value="1"/>
</dbReference>
<dbReference type="GO" id="GO:0000150">
    <property type="term" value="F:DNA strand exchange activity"/>
    <property type="evidence" value="ECO:0007669"/>
    <property type="project" value="InterPro"/>
</dbReference>
<proteinExistence type="predicted"/>
<dbReference type="InterPro" id="IPR038109">
    <property type="entry name" value="DNA_bind_recomb_sf"/>
</dbReference>
<dbReference type="KEGG" id="cle:Clole_2803"/>
<evidence type="ECO:0000259" key="1">
    <source>
        <dbReference type="PROSITE" id="PS51736"/>
    </source>
</evidence>
<feature type="domain" description="Resolvase/invertase-type recombinase catalytic" evidence="1">
    <location>
        <begin position="2"/>
        <end position="154"/>
    </location>
</feature>
<accession>F2JKW1</accession>
<dbReference type="InterPro" id="IPR006119">
    <property type="entry name" value="Resolv_N"/>
</dbReference>
<evidence type="ECO:0000259" key="2">
    <source>
        <dbReference type="PROSITE" id="PS51737"/>
    </source>
</evidence>
<dbReference type="PANTHER" id="PTHR30461">
    <property type="entry name" value="DNA-INVERTASE FROM LAMBDOID PROPHAGE"/>
    <property type="match status" value="1"/>
</dbReference>
<feature type="domain" description="Recombinase" evidence="2">
    <location>
        <begin position="162"/>
        <end position="302"/>
    </location>
</feature>
<dbReference type="Gene3D" id="3.40.50.1390">
    <property type="entry name" value="Resolvase, N-terminal catalytic domain"/>
    <property type="match status" value="1"/>
</dbReference>
<evidence type="ECO:0000313" key="3">
    <source>
        <dbReference type="EMBL" id="ADZ84502.1"/>
    </source>
</evidence>
<dbReference type="EMBL" id="CP002582">
    <property type="protein sequence ID" value="ADZ84502.1"/>
    <property type="molecule type" value="Genomic_DNA"/>
</dbReference>
<dbReference type="SMART" id="SM00857">
    <property type="entry name" value="Resolvase"/>
    <property type="match status" value="1"/>
</dbReference>
<dbReference type="InterPro" id="IPR036162">
    <property type="entry name" value="Resolvase-like_N_sf"/>
</dbReference>
<dbReference type="Pfam" id="PF13408">
    <property type="entry name" value="Zn_ribbon_recom"/>
    <property type="match status" value="1"/>
</dbReference>
<evidence type="ECO:0000313" key="4">
    <source>
        <dbReference type="Proteomes" id="UP000008467"/>
    </source>
</evidence>
<dbReference type="InterPro" id="IPR025827">
    <property type="entry name" value="Zn_ribbon_recom_dom"/>
</dbReference>
<name>F2JKW1_CELLD</name>
<protein>
    <submittedName>
        <fullName evidence="3">Recombinase</fullName>
    </submittedName>
</protein>
<dbReference type="eggNOG" id="COG1961">
    <property type="taxonomic scope" value="Bacteria"/>
</dbReference>
<dbReference type="SUPFAM" id="SSF53041">
    <property type="entry name" value="Resolvase-like"/>
    <property type="match status" value="1"/>
</dbReference>